<dbReference type="AlphaFoldDB" id="B7E8Q9"/>
<feature type="transmembrane region" description="Helical" evidence="1">
    <location>
        <begin position="26"/>
        <end position="47"/>
    </location>
</feature>
<keyword evidence="1" id="KW-0472">Membrane</keyword>
<dbReference type="EMBL" id="AP005829">
    <property type="protein sequence ID" value="BAD26273.1"/>
    <property type="molecule type" value="Genomic_DNA"/>
</dbReference>
<evidence type="ECO:0000313" key="3">
    <source>
        <dbReference type="Proteomes" id="UP000000763"/>
    </source>
</evidence>
<keyword evidence="1" id="KW-0812">Transmembrane</keyword>
<sequence>MIYTISGCVIGETRYKLFYMMHLGRLSYASTIFIKTSFCILDIYFILCENQAKTIAPSRIDRHQQPVKETMSVWMKAADDMYEEALEHMDMQHKRLEDAKRQEAILKYKYHILQELYDVKDKRILYLIFVLRARHSVFTKSLG</sequence>
<dbReference type="Proteomes" id="UP000000763">
    <property type="component" value="Chromosome 9"/>
</dbReference>
<keyword evidence="1" id="KW-1133">Transmembrane helix</keyword>
<evidence type="ECO:0000256" key="1">
    <source>
        <dbReference type="SAM" id="Phobius"/>
    </source>
</evidence>
<reference evidence="3" key="1">
    <citation type="journal article" date="2005" name="Nature">
        <title>The map-based sequence of the rice genome.</title>
        <authorList>
            <consortium name="International rice genome sequencing project (IRGSP)"/>
            <person name="Matsumoto T."/>
            <person name="Wu J."/>
            <person name="Kanamori H."/>
            <person name="Katayose Y."/>
            <person name="Fujisawa M."/>
            <person name="Namiki N."/>
            <person name="Mizuno H."/>
            <person name="Yamamoto K."/>
            <person name="Antonio B.A."/>
            <person name="Baba T."/>
            <person name="Sakata K."/>
            <person name="Nagamura Y."/>
            <person name="Aoki H."/>
            <person name="Arikawa K."/>
            <person name="Arita K."/>
            <person name="Bito T."/>
            <person name="Chiden Y."/>
            <person name="Fujitsuka N."/>
            <person name="Fukunaka R."/>
            <person name="Hamada M."/>
            <person name="Harada C."/>
            <person name="Hayashi A."/>
            <person name="Hijishita S."/>
            <person name="Honda M."/>
            <person name="Hosokawa S."/>
            <person name="Ichikawa Y."/>
            <person name="Idonuma A."/>
            <person name="Iijima M."/>
            <person name="Ikeda M."/>
            <person name="Ikeno M."/>
            <person name="Ito K."/>
            <person name="Ito S."/>
            <person name="Ito T."/>
            <person name="Ito Y."/>
            <person name="Ito Y."/>
            <person name="Iwabuchi A."/>
            <person name="Kamiya K."/>
            <person name="Karasawa W."/>
            <person name="Kurita K."/>
            <person name="Katagiri S."/>
            <person name="Kikuta A."/>
            <person name="Kobayashi H."/>
            <person name="Kobayashi N."/>
            <person name="Machita K."/>
            <person name="Maehara T."/>
            <person name="Masukawa M."/>
            <person name="Mizubayashi T."/>
            <person name="Mukai Y."/>
            <person name="Nagasaki H."/>
            <person name="Nagata Y."/>
            <person name="Naito S."/>
            <person name="Nakashima M."/>
            <person name="Nakama Y."/>
            <person name="Nakamichi Y."/>
            <person name="Nakamura M."/>
            <person name="Meguro A."/>
            <person name="Negishi M."/>
            <person name="Ohta I."/>
            <person name="Ohta T."/>
            <person name="Okamoto M."/>
            <person name="Ono N."/>
            <person name="Saji S."/>
            <person name="Sakaguchi M."/>
            <person name="Sakai K."/>
            <person name="Shibata M."/>
            <person name="Shimokawa T."/>
            <person name="Song J."/>
            <person name="Takazaki Y."/>
            <person name="Terasawa K."/>
            <person name="Tsugane M."/>
            <person name="Tsuji K."/>
            <person name="Ueda S."/>
            <person name="Waki K."/>
            <person name="Yamagata H."/>
            <person name="Yamamoto M."/>
            <person name="Yamamoto S."/>
            <person name="Yamane H."/>
            <person name="Yoshiki S."/>
            <person name="Yoshihara R."/>
            <person name="Yukawa K."/>
            <person name="Zhong H."/>
            <person name="Yano M."/>
            <person name="Yuan Q."/>
            <person name="Ouyang S."/>
            <person name="Liu J."/>
            <person name="Jones K.M."/>
            <person name="Gansberger K."/>
            <person name="Moffat K."/>
            <person name="Hill J."/>
            <person name="Bera J."/>
            <person name="Fadrosh D."/>
            <person name="Jin S."/>
            <person name="Johri S."/>
            <person name="Kim M."/>
            <person name="Overton L."/>
            <person name="Reardon M."/>
            <person name="Tsitrin T."/>
            <person name="Vuong H."/>
            <person name="Weaver B."/>
            <person name="Ciecko A."/>
            <person name="Tallon L."/>
            <person name="Jackson J."/>
            <person name="Pai G."/>
            <person name="Aken S.V."/>
            <person name="Utterback T."/>
            <person name="Reidmuller S."/>
            <person name="Feldblyum T."/>
            <person name="Hsiao J."/>
            <person name="Zismann V."/>
            <person name="Iobst S."/>
            <person name="de Vazeille A.R."/>
            <person name="Buell C.R."/>
            <person name="Ying K."/>
            <person name="Li Y."/>
            <person name="Lu T."/>
            <person name="Huang Y."/>
            <person name="Zhao Q."/>
            <person name="Feng Q."/>
            <person name="Zhang L."/>
            <person name="Zhu J."/>
            <person name="Weng Q."/>
            <person name="Mu J."/>
            <person name="Lu Y."/>
            <person name="Fan D."/>
            <person name="Liu Y."/>
            <person name="Guan J."/>
            <person name="Zhang Y."/>
            <person name="Yu S."/>
            <person name="Liu X."/>
            <person name="Zhang Y."/>
            <person name="Hong G."/>
            <person name="Han B."/>
            <person name="Choisne N."/>
            <person name="Demange N."/>
            <person name="Orjeda G."/>
            <person name="Samain S."/>
            <person name="Cattolico L."/>
            <person name="Pelletier E."/>
            <person name="Couloux A."/>
            <person name="Segurens B."/>
            <person name="Wincker P."/>
            <person name="D'Hont A."/>
            <person name="Scarpelli C."/>
            <person name="Weissenbach J."/>
            <person name="Salanoubat M."/>
            <person name="Quetier F."/>
            <person name="Yu Y."/>
            <person name="Kim H.R."/>
            <person name="Rambo T."/>
            <person name="Currie J."/>
            <person name="Collura K."/>
            <person name="Luo M."/>
            <person name="Yang T."/>
            <person name="Ammiraju J.S.S."/>
            <person name="Engler F."/>
            <person name="Soderlund C."/>
            <person name="Wing R.A."/>
            <person name="Palmer L.E."/>
            <person name="de la Bastide M."/>
            <person name="Spiegel L."/>
            <person name="Nascimento L."/>
            <person name="Zutavern T."/>
            <person name="O'Shaughnessy A."/>
            <person name="Dike S."/>
            <person name="Dedhia N."/>
            <person name="Preston R."/>
            <person name="Balija V."/>
            <person name="McCombie W.R."/>
            <person name="Chow T."/>
            <person name="Chen H."/>
            <person name="Chung M."/>
            <person name="Chen C."/>
            <person name="Shaw J."/>
            <person name="Wu H."/>
            <person name="Hsiao K."/>
            <person name="Chao Y."/>
            <person name="Chu M."/>
            <person name="Cheng C."/>
            <person name="Hour A."/>
            <person name="Lee P."/>
            <person name="Lin S."/>
            <person name="Lin Y."/>
            <person name="Liou J."/>
            <person name="Liu S."/>
            <person name="Hsing Y."/>
            <person name="Raghuvanshi S."/>
            <person name="Mohanty A."/>
            <person name="Bharti A.K."/>
            <person name="Gaur A."/>
            <person name="Gupta V."/>
            <person name="Kumar D."/>
            <person name="Ravi V."/>
            <person name="Vij S."/>
            <person name="Kapur A."/>
            <person name="Khurana P."/>
            <person name="Khurana P."/>
            <person name="Khurana J.P."/>
            <person name="Tyagi A.K."/>
            <person name="Gaikwad K."/>
            <person name="Singh A."/>
            <person name="Dalal V."/>
            <person name="Srivastava S."/>
            <person name="Dixit A."/>
            <person name="Pal A.K."/>
            <person name="Ghazi I.A."/>
            <person name="Yadav M."/>
            <person name="Pandit A."/>
            <person name="Bhargava A."/>
            <person name="Sureshbabu K."/>
            <person name="Batra K."/>
            <person name="Sharma T.R."/>
            <person name="Mohapatra T."/>
            <person name="Singh N.K."/>
            <person name="Messing J."/>
            <person name="Nelson A.B."/>
            <person name="Fuks G."/>
            <person name="Kavchok S."/>
            <person name="Keizer G."/>
            <person name="Linton E."/>
            <person name="Llaca V."/>
            <person name="Song R."/>
            <person name="Tanyolac B."/>
            <person name="Young S."/>
            <person name="Ho-Il K."/>
            <person name="Hahn J.H."/>
            <person name="Sangsakoo G."/>
            <person name="Vanavichit A."/>
            <person name="de Mattos Luiz.A.T."/>
            <person name="Zimmer P.D."/>
            <person name="Malone G."/>
            <person name="Dellagostin O."/>
            <person name="de Oliveira A.C."/>
            <person name="Bevan M."/>
            <person name="Bancroft I."/>
            <person name="Minx P."/>
            <person name="Cordum H."/>
            <person name="Wilson R."/>
            <person name="Cheng Z."/>
            <person name="Jin W."/>
            <person name="Jiang J."/>
            <person name="Leong S.A."/>
            <person name="Iwama H."/>
            <person name="Gojobori T."/>
            <person name="Itoh T."/>
            <person name="Niimura Y."/>
            <person name="Fujii Y."/>
            <person name="Habara T."/>
            <person name="Sakai H."/>
            <person name="Sato Y."/>
            <person name="Wilson G."/>
            <person name="Kumar K."/>
            <person name="McCouch S."/>
            <person name="Juretic N."/>
            <person name="Hoen D."/>
            <person name="Wright S."/>
            <person name="Bruskiewich R."/>
            <person name="Bureau T."/>
            <person name="Miyao A."/>
            <person name="Hirochika H."/>
            <person name="Nishikawa T."/>
            <person name="Kadowaki K."/>
            <person name="Sugiura M."/>
            <person name="Burr B."/>
            <person name="Sasaki T."/>
        </authorList>
    </citation>
    <scope>NUCLEOTIDE SEQUENCE [LARGE SCALE GENOMIC DNA]</scope>
    <source>
        <strain evidence="3">cv. Nipponbare</strain>
    </source>
</reference>
<gene>
    <name evidence="2" type="ORF">B1008E06.43</name>
</gene>
<evidence type="ECO:0000313" key="2">
    <source>
        <dbReference type="EMBL" id="BAD26273.1"/>
    </source>
</evidence>
<accession>B7E8Q9</accession>
<proteinExistence type="predicted"/>
<protein>
    <submittedName>
        <fullName evidence="2">Uncharacterized protein</fullName>
    </submittedName>
</protein>
<reference evidence="3" key="2">
    <citation type="journal article" date="2008" name="Nucleic Acids Res.">
        <title>The rice annotation project database (RAP-DB): 2008 update.</title>
        <authorList>
            <consortium name="The rice annotation project (RAP)"/>
        </authorList>
    </citation>
    <scope>GENOME REANNOTATION</scope>
    <source>
        <strain evidence="3">cv. Nipponbare</strain>
    </source>
</reference>
<name>B7E8Q9_ORYSJ</name>
<organism evidence="2 3">
    <name type="scientific">Oryza sativa subsp. japonica</name>
    <name type="common">Rice</name>
    <dbReference type="NCBI Taxonomy" id="39947"/>
    <lineage>
        <taxon>Eukaryota</taxon>
        <taxon>Viridiplantae</taxon>
        <taxon>Streptophyta</taxon>
        <taxon>Embryophyta</taxon>
        <taxon>Tracheophyta</taxon>
        <taxon>Spermatophyta</taxon>
        <taxon>Magnoliopsida</taxon>
        <taxon>Liliopsida</taxon>
        <taxon>Poales</taxon>
        <taxon>Poaceae</taxon>
        <taxon>BOP clade</taxon>
        <taxon>Oryzoideae</taxon>
        <taxon>Oryzeae</taxon>
        <taxon>Oryzinae</taxon>
        <taxon>Oryza</taxon>
        <taxon>Oryza sativa</taxon>
    </lineage>
</organism>